<name>A0A8J6TXD6_9FLAO</name>
<evidence type="ECO:0000313" key="2">
    <source>
        <dbReference type="Proteomes" id="UP000652681"/>
    </source>
</evidence>
<dbReference type="SUPFAM" id="SSF52047">
    <property type="entry name" value="RNI-like"/>
    <property type="match status" value="1"/>
</dbReference>
<comment type="caution">
    <text evidence="1">The sequence shown here is derived from an EMBL/GenBank/DDBJ whole genome shotgun (WGS) entry which is preliminary data.</text>
</comment>
<accession>A0A8J6TXD6</accession>
<dbReference type="InterPro" id="IPR032675">
    <property type="entry name" value="LRR_dom_sf"/>
</dbReference>
<evidence type="ECO:0000313" key="1">
    <source>
        <dbReference type="EMBL" id="MBC9812371.1"/>
    </source>
</evidence>
<dbReference type="Proteomes" id="UP000652681">
    <property type="component" value="Unassembled WGS sequence"/>
</dbReference>
<reference evidence="1" key="1">
    <citation type="submission" date="2020-09" db="EMBL/GenBank/DDBJ databases">
        <title>Taishania pollutisoli gen. nov., sp. nov., Isolated from Tetrabromobisphenol A-Contaminated Soil.</title>
        <authorList>
            <person name="Chen Q."/>
        </authorList>
    </citation>
    <scope>NUCLEOTIDE SEQUENCE</scope>
    <source>
        <strain evidence="1">CZZ-1</strain>
    </source>
</reference>
<dbReference type="Gene3D" id="3.80.10.10">
    <property type="entry name" value="Ribonuclease Inhibitor"/>
    <property type="match status" value="1"/>
</dbReference>
<organism evidence="1 2">
    <name type="scientific">Taishania pollutisoli</name>
    <dbReference type="NCBI Taxonomy" id="2766479"/>
    <lineage>
        <taxon>Bacteria</taxon>
        <taxon>Pseudomonadati</taxon>
        <taxon>Bacteroidota</taxon>
        <taxon>Flavobacteriia</taxon>
        <taxon>Flavobacteriales</taxon>
        <taxon>Crocinitomicaceae</taxon>
        <taxon>Taishania</taxon>
    </lineage>
</organism>
<keyword evidence="2" id="KW-1185">Reference proteome</keyword>
<protein>
    <submittedName>
        <fullName evidence="1">Uncharacterized protein</fullName>
    </submittedName>
</protein>
<dbReference type="RefSeq" id="WP_216713958.1">
    <property type="nucleotide sequence ID" value="NZ_JACVEL010000004.1"/>
</dbReference>
<sequence>MEHSIKIGNHYYDVNCVHFSLEWEQDTGYMRELSCLSRFPNLKSVSFACSNLNDEGVAHVSDCREIENLNLQETEITNEGITYLKKLKKLKYLRLKENYQLTNACISALIAVEQLEDLQIHGTSVTEEGLSKLVVLKNLKDLTIDVRENNYTFEGLLKISKEIPDCHILAKGDGMFYKGEFNGEWGHPINR</sequence>
<dbReference type="AlphaFoldDB" id="A0A8J6TXD6"/>
<proteinExistence type="predicted"/>
<gene>
    <name evidence="1" type="ORF">H9Y05_07780</name>
</gene>
<dbReference type="EMBL" id="JACVEL010000004">
    <property type="protein sequence ID" value="MBC9812371.1"/>
    <property type="molecule type" value="Genomic_DNA"/>
</dbReference>